<name>F7NFP8_9FIRM</name>
<sequence length="143" mass="16217">MARPHKERRIQQLPPVTSYKPVGVPMREIDEVILTFEEMEAIRLVDAEQLDMGEAAESMAVSRPTLHRIVNKARQKIATAMWQGKAVTIAGGTFRIEHQNHDKLRSFSCLECDYRWSVPHGTGQRGRDMNCPQCGAQSVQRDS</sequence>
<dbReference type="SUPFAM" id="SSF88659">
    <property type="entry name" value="Sigma3 and sigma4 domains of RNA polymerase sigma factors"/>
    <property type="match status" value="1"/>
</dbReference>
<dbReference type="Proteomes" id="UP000003240">
    <property type="component" value="Unassembled WGS sequence"/>
</dbReference>
<dbReference type="EMBL" id="AFGF01000032">
    <property type="protein sequence ID" value="EGO65111.1"/>
    <property type="molecule type" value="Genomic_DNA"/>
</dbReference>
<evidence type="ECO:0000313" key="4">
    <source>
        <dbReference type="EMBL" id="EGO65111.1"/>
    </source>
</evidence>
<dbReference type="HAMAP" id="MF_00674">
    <property type="entry name" value="UPF0251"/>
    <property type="match status" value="1"/>
</dbReference>
<organism evidence="4 5">
    <name type="scientific">Acetonema longum DSM 6540</name>
    <dbReference type="NCBI Taxonomy" id="1009370"/>
    <lineage>
        <taxon>Bacteria</taxon>
        <taxon>Bacillati</taxon>
        <taxon>Bacillota</taxon>
        <taxon>Negativicutes</taxon>
        <taxon>Acetonemataceae</taxon>
        <taxon>Acetonema</taxon>
    </lineage>
</organism>
<dbReference type="OrthoDB" id="280278at2"/>
<dbReference type="RefSeq" id="WP_004093218.1">
    <property type="nucleotide sequence ID" value="NZ_AFGF01000032.1"/>
</dbReference>
<reference evidence="4 5" key="1">
    <citation type="journal article" date="2011" name="EMBO J.">
        <title>Structural diversity of bacterial flagellar motors.</title>
        <authorList>
            <person name="Chen S."/>
            <person name="Beeby M."/>
            <person name="Murphy G.E."/>
            <person name="Leadbetter J.R."/>
            <person name="Hendrixson D.R."/>
            <person name="Briegel A."/>
            <person name="Li Z."/>
            <person name="Shi J."/>
            <person name="Tocheva E.I."/>
            <person name="Muller A."/>
            <person name="Dobro M.J."/>
            <person name="Jensen G.J."/>
        </authorList>
    </citation>
    <scope>NUCLEOTIDE SEQUENCE [LARGE SCALE GENOMIC DNA]</scope>
    <source>
        <strain evidence="4 5">DSM 6540</strain>
    </source>
</reference>
<keyword evidence="5" id="KW-1185">Reference proteome</keyword>
<gene>
    <name evidence="4" type="ORF">ALO_04388</name>
</gene>
<evidence type="ECO:0000313" key="5">
    <source>
        <dbReference type="Proteomes" id="UP000003240"/>
    </source>
</evidence>
<dbReference type="PANTHER" id="PTHR37478:SF2">
    <property type="entry name" value="UPF0251 PROTEIN TK0562"/>
    <property type="match status" value="1"/>
</dbReference>
<dbReference type="AlphaFoldDB" id="F7NFP8"/>
<evidence type="ECO:0000256" key="2">
    <source>
        <dbReference type="HAMAP-Rule" id="MF_00674"/>
    </source>
</evidence>
<dbReference type="Pfam" id="PF02001">
    <property type="entry name" value="DUF134"/>
    <property type="match status" value="1"/>
</dbReference>
<dbReference type="InterPro" id="IPR002852">
    <property type="entry name" value="UPF0251"/>
</dbReference>
<dbReference type="InterPro" id="IPR013324">
    <property type="entry name" value="RNA_pol_sigma_r3/r4-like"/>
</dbReference>
<proteinExistence type="inferred from homology"/>
<accession>F7NFP8</accession>
<protein>
    <recommendedName>
        <fullName evidence="2">UPF0251 protein ALO_04388</fullName>
    </recommendedName>
</protein>
<evidence type="ECO:0000256" key="1">
    <source>
        <dbReference type="ARBA" id="ARBA00009350"/>
    </source>
</evidence>
<comment type="similarity">
    <text evidence="1 2">Belongs to the UPF0251 family.</text>
</comment>
<comment type="caution">
    <text evidence="4">The sequence shown here is derived from an EMBL/GenBank/DDBJ whole genome shotgun (WGS) entry which is preliminary data.</text>
</comment>
<feature type="region of interest" description="Disordered" evidence="3">
    <location>
        <begin position="122"/>
        <end position="143"/>
    </location>
</feature>
<dbReference type="eggNOG" id="COG1342">
    <property type="taxonomic scope" value="Bacteria"/>
</dbReference>
<evidence type="ECO:0000256" key="3">
    <source>
        <dbReference type="SAM" id="MobiDB-lite"/>
    </source>
</evidence>
<dbReference type="STRING" id="1009370.ALO_04388"/>
<dbReference type="PANTHER" id="PTHR37478">
    <property type="match status" value="1"/>
</dbReference>